<gene>
    <name evidence="1" type="ORF">GP2143_11764</name>
</gene>
<sequence length="70" mass="7925">MPCHSARQMLSRSPNRWAVGHLFPFSGWRYDQPKTLKKSDTAYGVYNDYTAFGCRGDGSRSSVIIDLPLN</sequence>
<evidence type="ECO:0000313" key="2">
    <source>
        <dbReference type="Proteomes" id="UP000004931"/>
    </source>
</evidence>
<accession>A0YGZ9</accession>
<keyword evidence="2" id="KW-1185">Reference proteome</keyword>
<evidence type="ECO:0000313" key="1">
    <source>
        <dbReference type="EMBL" id="EAW29874.1"/>
    </source>
</evidence>
<organism evidence="1 2">
    <name type="scientific">marine gamma proteobacterium HTCC2143</name>
    <dbReference type="NCBI Taxonomy" id="247633"/>
    <lineage>
        <taxon>Bacteria</taxon>
        <taxon>Pseudomonadati</taxon>
        <taxon>Pseudomonadota</taxon>
        <taxon>Gammaproteobacteria</taxon>
        <taxon>Cellvibrionales</taxon>
        <taxon>Spongiibacteraceae</taxon>
        <taxon>BD1-7 clade</taxon>
    </lineage>
</organism>
<protein>
    <submittedName>
        <fullName evidence="1">Uncharacterized protein</fullName>
    </submittedName>
</protein>
<name>A0YGZ9_9GAMM</name>
<dbReference type="AlphaFoldDB" id="A0YGZ9"/>
<proteinExistence type="predicted"/>
<comment type="caution">
    <text evidence="1">The sequence shown here is derived from an EMBL/GenBank/DDBJ whole genome shotgun (WGS) entry which is preliminary data.</text>
</comment>
<reference evidence="1 2" key="1">
    <citation type="journal article" date="2010" name="J. Bacteriol.">
        <title>Genome sequence of the oligotrophic marine Gammaproteobacterium HTCC2143, isolated from the Oregon Coast.</title>
        <authorList>
            <person name="Oh H.M."/>
            <person name="Kang I."/>
            <person name="Ferriera S."/>
            <person name="Giovannoni S.J."/>
            <person name="Cho J.C."/>
        </authorList>
    </citation>
    <scope>NUCLEOTIDE SEQUENCE [LARGE SCALE GENOMIC DNA]</scope>
    <source>
        <strain evidence="1 2">HTCC2143</strain>
    </source>
</reference>
<dbReference type="EMBL" id="AAVT01000013">
    <property type="protein sequence ID" value="EAW29874.1"/>
    <property type="molecule type" value="Genomic_DNA"/>
</dbReference>
<dbReference type="Proteomes" id="UP000004931">
    <property type="component" value="Unassembled WGS sequence"/>
</dbReference>